<reference evidence="1 2" key="1">
    <citation type="submission" date="2020-07" db="EMBL/GenBank/DDBJ databases">
        <title>Genomic Encyclopedia of Type Strains, Phase IV (KMG-V): Genome sequencing to study the core and pangenomes of soil and plant-associated prokaryotes.</title>
        <authorList>
            <person name="Whitman W."/>
        </authorList>
    </citation>
    <scope>NUCLEOTIDE SEQUENCE [LARGE SCALE GENOMIC DNA]</scope>
    <source>
        <strain evidence="1 2">M8UP22</strain>
    </source>
</reference>
<evidence type="ECO:0000313" key="2">
    <source>
        <dbReference type="Proteomes" id="UP000564385"/>
    </source>
</evidence>
<evidence type="ECO:0000313" key="1">
    <source>
        <dbReference type="EMBL" id="NYF89518.1"/>
    </source>
</evidence>
<name>A0A852V9A4_9BACT</name>
<proteinExistence type="predicted"/>
<organism evidence="1 2">
    <name type="scientific">Tunturiibacter lichenicola</name>
    <dbReference type="NCBI Taxonomy" id="2051959"/>
    <lineage>
        <taxon>Bacteria</taxon>
        <taxon>Pseudomonadati</taxon>
        <taxon>Acidobacteriota</taxon>
        <taxon>Terriglobia</taxon>
        <taxon>Terriglobales</taxon>
        <taxon>Acidobacteriaceae</taxon>
        <taxon>Tunturiibacter</taxon>
    </lineage>
</organism>
<dbReference type="Proteomes" id="UP000564385">
    <property type="component" value="Unassembled WGS sequence"/>
</dbReference>
<dbReference type="EMBL" id="JACCCU010000001">
    <property type="protein sequence ID" value="NYF89518.1"/>
    <property type="molecule type" value="Genomic_DNA"/>
</dbReference>
<dbReference type="AlphaFoldDB" id="A0A852V9A4"/>
<protein>
    <submittedName>
        <fullName evidence="1">Uncharacterized protein</fullName>
    </submittedName>
</protein>
<accession>A0A852V9A4</accession>
<comment type="caution">
    <text evidence="1">The sequence shown here is derived from an EMBL/GenBank/DDBJ whole genome shotgun (WGS) entry which is preliminary data.</text>
</comment>
<sequence>MADELGERDLYDSLYKALCSVTHAQTSEARFFITESGFDYLDLDFEMSTLLNSHELSMRTFDCIRKHSLCPKLLKADLFASVRKSFASLHIARTYMAERDGYVTPTILQEFMAALAAEEPRLKKIADLSF</sequence>
<gene>
    <name evidence="1" type="ORF">HDF08_001585</name>
</gene>